<keyword evidence="1" id="KW-0472">Membrane</keyword>
<protein>
    <recommendedName>
        <fullName evidence="4">RDD family protein</fullName>
    </recommendedName>
</protein>
<keyword evidence="1" id="KW-1133">Transmembrane helix</keyword>
<reference evidence="3" key="1">
    <citation type="submission" date="2023-07" db="EMBL/GenBank/DDBJ databases">
        <authorList>
            <person name="de Witt J."/>
        </authorList>
    </citation>
    <scope>NUCLEOTIDE SEQUENCE [LARGE SCALE GENOMIC DNA]</scope>
    <source>
        <strain evidence="3">FZJ</strain>
    </source>
</reference>
<dbReference type="EMBL" id="JAVRDO010000006">
    <property type="protein sequence ID" value="MDX9688167.1"/>
    <property type="molecule type" value="Genomic_DNA"/>
</dbReference>
<feature type="transmembrane region" description="Helical" evidence="1">
    <location>
        <begin position="98"/>
        <end position="118"/>
    </location>
</feature>
<feature type="transmembrane region" description="Helical" evidence="1">
    <location>
        <begin position="55"/>
        <end position="73"/>
    </location>
</feature>
<evidence type="ECO:0000313" key="3">
    <source>
        <dbReference type="Proteomes" id="UP001281217"/>
    </source>
</evidence>
<name>A0ABU5BZG1_9GAMM</name>
<sequence length="210" mass="23092">MGAEIIIGLAVLGVGAAIAAFIRTPPELRLRLPQPVRVAGVEYAEQYSFRERVRLVAVGLAIAAPVVLGWQFWARPKWIELVEHLPCHDLWGVSGVTLFWYMLYVGLPLLIALLAALFMGRRGVRILQDGQVPYPGEKTLQLSRIRRGRIAALVGWAHVLAPLPMVAVAVWGAPHAQIWSSSFSAENFDYSECHNTQGSTETGGQTRDEA</sequence>
<proteinExistence type="predicted"/>
<gene>
    <name evidence="2" type="ORF">RED13_002614</name>
</gene>
<dbReference type="Proteomes" id="UP001281217">
    <property type="component" value="Unassembled WGS sequence"/>
</dbReference>
<dbReference type="RefSeq" id="WP_320331677.1">
    <property type="nucleotide sequence ID" value="NZ_JAVRDO010000006.1"/>
</dbReference>
<feature type="transmembrane region" description="Helical" evidence="1">
    <location>
        <begin position="6"/>
        <end position="22"/>
    </location>
</feature>
<evidence type="ECO:0000256" key="1">
    <source>
        <dbReference type="SAM" id="Phobius"/>
    </source>
</evidence>
<keyword evidence="1" id="KW-0812">Transmembrane</keyword>
<evidence type="ECO:0008006" key="4">
    <source>
        <dbReference type="Google" id="ProtNLM"/>
    </source>
</evidence>
<keyword evidence="3" id="KW-1185">Reference proteome</keyword>
<evidence type="ECO:0000313" key="2">
    <source>
        <dbReference type="EMBL" id="MDX9688167.1"/>
    </source>
</evidence>
<feature type="transmembrane region" description="Helical" evidence="1">
    <location>
        <begin position="150"/>
        <end position="173"/>
    </location>
</feature>
<comment type="caution">
    <text evidence="2">The sequence shown here is derived from an EMBL/GenBank/DDBJ whole genome shotgun (WGS) entry which is preliminary data.</text>
</comment>
<organism evidence="2 3">
    <name type="scientific">Halopseudomonas formosensis</name>
    <dbReference type="NCBI Taxonomy" id="1002526"/>
    <lineage>
        <taxon>Bacteria</taxon>
        <taxon>Pseudomonadati</taxon>
        <taxon>Pseudomonadota</taxon>
        <taxon>Gammaproteobacteria</taxon>
        <taxon>Pseudomonadales</taxon>
        <taxon>Pseudomonadaceae</taxon>
        <taxon>Halopseudomonas</taxon>
    </lineage>
</organism>
<accession>A0ABU5BZG1</accession>